<comment type="caution">
    <text evidence="3">The sequence shown here is derived from an EMBL/GenBank/DDBJ whole genome shotgun (WGS) entry which is preliminary data.</text>
</comment>
<gene>
    <name evidence="3" type="ORF">F5984_00745</name>
</gene>
<keyword evidence="4" id="KW-1185">Reference proteome</keyword>
<evidence type="ECO:0000313" key="4">
    <source>
        <dbReference type="Proteomes" id="UP000488299"/>
    </source>
</evidence>
<dbReference type="AlphaFoldDB" id="A0A7J5U4A1"/>
<feature type="compositionally biased region" description="Pro residues" evidence="1">
    <location>
        <begin position="265"/>
        <end position="281"/>
    </location>
</feature>
<keyword evidence="2" id="KW-0812">Transmembrane</keyword>
<sequence length="455" mass="51178">MATLQERIKEEIVLRRGQVKERHWRQTGLPEEAAREGISAEEFRRLVNEVSRQINFEKLADLRRRLEDALAAPPLYQLHQTQTDDFVAEAERMGLGSVFVRDRWIPQLITDLKQVASATTEVVSPPLVAPPVPETPVAPTTTPPVEASDRDPVAQPDVARPNAARPDDAAAVRARVKTILDEYEGHITARELRLLFRAMPTDEKVLAEEVLAYLSANFYASVTEPAGNTLSEKLLSTDWRHLSWWDKEPEPAPAPVVEPVRAYVPPTPPPQRPAPTPPPAPRRSSLWSDAGVWGTVFAVSVVIILYLLIKPNAKNRNTGTDEDRPARSEQVEETRPSKRKREKAKRTSEAVTSNESEATDEPMREPKTAPEPAPTEKPVVVEESKPDKKYDQVLATTGDFGERPARLGRKWGLWRDNNWMIFPIYDDITVFRDGRATVVRNGRTYDIDDKGNPVE</sequence>
<evidence type="ECO:0000313" key="3">
    <source>
        <dbReference type="EMBL" id="KAB7732523.1"/>
    </source>
</evidence>
<feature type="region of interest" description="Disordered" evidence="1">
    <location>
        <begin position="126"/>
        <end position="169"/>
    </location>
</feature>
<protein>
    <submittedName>
        <fullName evidence="3">Uncharacterized protein</fullName>
    </submittedName>
</protein>
<evidence type="ECO:0000256" key="2">
    <source>
        <dbReference type="SAM" id="Phobius"/>
    </source>
</evidence>
<feature type="compositionally biased region" description="Pro residues" evidence="1">
    <location>
        <begin position="127"/>
        <end position="136"/>
    </location>
</feature>
<feature type="compositionally biased region" description="Low complexity" evidence="1">
    <location>
        <begin position="137"/>
        <end position="146"/>
    </location>
</feature>
<keyword evidence="2" id="KW-0472">Membrane</keyword>
<dbReference type="EMBL" id="WELI01000001">
    <property type="protein sequence ID" value="KAB7732523.1"/>
    <property type="molecule type" value="Genomic_DNA"/>
</dbReference>
<proteinExistence type="predicted"/>
<name>A0A7J5U4A1_9BACT</name>
<accession>A0A7J5U4A1</accession>
<feature type="region of interest" description="Disordered" evidence="1">
    <location>
        <begin position="314"/>
        <end position="387"/>
    </location>
</feature>
<feature type="transmembrane region" description="Helical" evidence="2">
    <location>
        <begin position="290"/>
        <end position="309"/>
    </location>
</feature>
<evidence type="ECO:0000256" key="1">
    <source>
        <dbReference type="SAM" id="MobiDB-lite"/>
    </source>
</evidence>
<feature type="region of interest" description="Disordered" evidence="1">
    <location>
        <begin position="259"/>
        <end position="284"/>
    </location>
</feature>
<organism evidence="3 4">
    <name type="scientific">Rudanella paleaurantiibacter</name>
    <dbReference type="NCBI Taxonomy" id="2614655"/>
    <lineage>
        <taxon>Bacteria</taxon>
        <taxon>Pseudomonadati</taxon>
        <taxon>Bacteroidota</taxon>
        <taxon>Cytophagia</taxon>
        <taxon>Cytophagales</taxon>
        <taxon>Cytophagaceae</taxon>
        <taxon>Rudanella</taxon>
    </lineage>
</organism>
<keyword evidence="2" id="KW-1133">Transmembrane helix</keyword>
<feature type="compositionally biased region" description="Basic and acidic residues" evidence="1">
    <location>
        <begin position="319"/>
        <end position="336"/>
    </location>
</feature>
<dbReference type="RefSeq" id="WP_152121900.1">
    <property type="nucleotide sequence ID" value="NZ_WELI01000001.1"/>
</dbReference>
<dbReference type="Proteomes" id="UP000488299">
    <property type="component" value="Unassembled WGS sequence"/>
</dbReference>
<reference evidence="3 4" key="1">
    <citation type="submission" date="2019-10" db="EMBL/GenBank/DDBJ databases">
        <title>Rudanella paleaurantiibacter sp. nov., isolated from sludge.</title>
        <authorList>
            <person name="Xu S.Q."/>
        </authorList>
    </citation>
    <scope>NUCLEOTIDE SEQUENCE [LARGE SCALE GENOMIC DNA]</scope>
    <source>
        <strain evidence="3 4">HX-22-17</strain>
    </source>
</reference>